<name>A0A8J6M3G6_9ALTE</name>
<sequence length="108" mass="11691">MATQAKTTTSASSKPNGRVESHSPISDKMTDTLHHSVDALGERASRTEEKLRDTASASAESISEKQRMVQTKWKKSSVRRYAVENPLATAGVAFAAGMVLTSLLRKKS</sequence>
<keyword evidence="2" id="KW-0812">Transmembrane</keyword>
<keyword evidence="2" id="KW-1133">Transmembrane helix</keyword>
<accession>A0A8J6M3G6</accession>
<reference evidence="3" key="2">
    <citation type="submission" date="2020-08" db="EMBL/GenBank/DDBJ databases">
        <authorList>
            <person name="Lai Q."/>
        </authorList>
    </citation>
    <scope>NUCLEOTIDE SEQUENCE</scope>
    <source>
        <strain evidence="3">S27-2</strain>
    </source>
</reference>
<dbReference type="Proteomes" id="UP000601768">
    <property type="component" value="Unassembled WGS sequence"/>
</dbReference>
<proteinExistence type="predicted"/>
<keyword evidence="4" id="KW-1185">Reference proteome</keyword>
<evidence type="ECO:0000256" key="1">
    <source>
        <dbReference type="SAM" id="MobiDB-lite"/>
    </source>
</evidence>
<feature type="transmembrane region" description="Helical" evidence="2">
    <location>
        <begin position="87"/>
        <end position="104"/>
    </location>
</feature>
<organism evidence="3 4">
    <name type="scientific">Neptunicella marina</name>
    <dbReference type="NCBI Taxonomy" id="2125989"/>
    <lineage>
        <taxon>Bacteria</taxon>
        <taxon>Pseudomonadati</taxon>
        <taxon>Pseudomonadota</taxon>
        <taxon>Gammaproteobacteria</taxon>
        <taxon>Alteromonadales</taxon>
        <taxon>Alteromonadaceae</taxon>
        <taxon>Neptunicella</taxon>
    </lineage>
</organism>
<evidence type="ECO:0000313" key="3">
    <source>
        <dbReference type="EMBL" id="MBC3767438.1"/>
    </source>
</evidence>
<evidence type="ECO:0000256" key="2">
    <source>
        <dbReference type="SAM" id="Phobius"/>
    </source>
</evidence>
<feature type="region of interest" description="Disordered" evidence="1">
    <location>
        <begin position="1"/>
        <end position="65"/>
    </location>
</feature>
<reference evidence="3" key="1">
    <citation type="journal article" date="2018" name="Int. J. Syst. Evol. Microbiol.">
        <title>Neptunicella marina gen. nov., sp. nov., isolated from surface seawater.</title>
        <authorList>
            <person name="Liu X."/>
            <person name="Lai Q."/>
            <person name="Du Y."/>
            <person name="Zhang X."/>
            <person name="Liu Z."/>
            <person name="Sun F."/>
            <person name="Shao Z."/>
        </authorList>
    </citation>
    <scope>NUCLEOTIDE SEQUENCE</scope>
    <source>
        <strain evidence="3">S27-2</strain>
    </source>
</reference>
<dbReference type="EMBL" id="JACNEP010000018">
    <property type="protein sequence ID" value="MBC3767438.1"/>
    <property type="molecule type" value="Genomic_DNA"/>
</dbReference>
<comment type="caution">
    <text evidence="3">The sequence shown here is derived from an EMBL/GenBank/DDBJ whole genome shotgun (WGS) entry which is preliminary data.</text>
</comment>
<dbReference type="RefSeq" id="WP_186507960.1">
    <property type="nucleotide sequence ID" value="NZ_JACNEP010000018.1"/>
</dbReference>
<keyword evidence="2" id="KW-0472">Membrane</keyword>
<evidence type="ECO:0000313" key="4">
    <source>
        <dbReference type="Proteomes" id="UP000601768"/>
    </source>
</evidence>
<gene>
    <name evidence="3" type="ORF">H8B19_16285</name>
</gene>
<protein>
    <submittedName>
        <fullName evidence="3">DUF883 domain-containing protein</fullName>
    </submittedName>
</protein>
<feature type="compositionally biased region" description="Basic and acidic residues" evidence="1">
    <location>
        <begin position="28"/>
        <end position="53"/>
    </location>
</feature>
<feature type="compositionally biased region" description="Low complexity" evidence="1">
    <location>
        <begin position="1"/>
        <end position="14"/>
    </location>
</feature>
<dbReference type="AlphaFoldDB" id="A0A8J6M3G6"/>